<accession>A0A1V3JNB8</accession>
<evidence type="ECO:0000256" key="6">
    <source>
        <dbReference type="SAM" id="Phobius"/>
    </source>
</evidence>
<name>A0A1V3JNB8_9PAST</name>
<evidence type="ECO:0000256" key="3">
    <source>
        <dbReference type="ARBA" id="ARBA00022692"/>
    </source>
</evidence>
<dbReference type="InterPro" id="IPR030191">
    <property type="entry name" value="CodB"/>
</dbReference>
<dbReference type="InterPro" id="IPR012732">
    <property type="entry name" value="Thia_CytX"/>
</dbReference>
<dbReference type="RefSeq" id="WP_077550437.1">
    <property type="nucleotide sequence ID" value="NZ_MLHO01000015.1"/>
</dbReference>
<dbReference type="GO" id="GO:0005886">
    <property type="term" value="C:plasma membrane"/>
    <property type="evidence" value="ECO:0007669"/>
    <property type="project" value="TreeGrafter"/>
</dbReference>
<dbReference type="STRING" id="1908266.BKK55_02535"/>
<feature type="transmembrane region" description="Helical" evidence="6">
    <location>
        <begin position="313"/>
        <end position="334"/>
    </location>
</feature>
<evidence type="ECO:0000256" key="5">
    <source>
        <dbReference type="ARBA" id="ARBA00023136"/>
    </source>
</evidence>
<dbReference type="Proteomes" id="UP000188541">
    <property type="component" value="Unassembled WGS sequence"/>
</dbReference>
<dbReference type="GO" id="GO:0015209">
    <property type="term" value="F:cytosine transmembrane transporter activity"/>
    <property type="evidence" value="ECO:0007669"/>
    <property type="project" value="InterPro"/>
</dbReference>
<evidence type="ECO:0000313" key="8">
    <source>
        <dbReference type="Proteomes" id="UP000188541"/>
    </source>
</evidence>
<comment type="caution">
    <text evidence="7">The sequence shown here is derived from an EMBL/GenBank/DDBJ whole genome shotgun (WGS) entry which is preliminary data.</text>
</comment>
<dbReference type="Gene3D" id="1.10.4160.10">
    <property type="entry name" value="Hydantoin permease"/>
    <property type="match status" value="1"/>
</dbReference>
<dbReference type="InterPro" id="IPR001248">
    <property type="entry name" value="Pur-cyt_permease"/>
</dbReference>
<keyword evidence="4 6" id="KW-1133">Transmembrane helix</keyword>
<sequence>MQHKHSNLTASLVWFTAAISMAEILTGTWFAPLGWKQGIIAILLGHIIGGAMFFCAGLIGAKTQKSAMQTVQISYGQKGSILFSVLNAMQLIGWTAVMIYMGAEVISILNQQDAQNAFFPLFTVGLGVLIIVWLLMGFTNLGVIKSLSLVTMFLLMLWLTLQIISRDFIPLLEELHHIKFGTAVEIAAIMPLSWIPVVSDHTKHTKTPLKTTALSTLVYTVTSCWMYSIGLGAALVSGKSEIAQILALSGVSIVGVLIVVTSTMINTALPAHSTGMSLNNIYAKLSVKWVSILTVVIGIILATMLPVTQYEHFLFFIGSVFAPMIGVLSADFFVFKQNEPQKNIDVIGLAIWFIGFVIYRVLMWQEWETELGVTFPVIAFTFGLTVMVRKLTKK</sequence>
<evidence type="ECO:0000256" key="4">
    <source>
        <dbReference type="ARBA" id="ARBA00022989"/>
    </source>
</evidence>
<evidence type="ECO:0000256" key="1">
    <source>
        <dbReference type="ARBA" id="ARBA00004141"/>
    </source>
</evidence>
<keyword evidence="5 6" id="KW-0472">Membrane</keyword>
<keyword evidence="3 6" id="KW-0812">Transmembrane</keyword>
<dbReference type="Pfam" id="PF02133">
    <property type="entry name" value="Transp_cyt_pur"/>
    <property type="match status" value="1"/>
</dbReference>
<gene>
    <name evidence="7" type="ORF">BKK55_02535</name>
</gene>
<dbReference type="PANTHER" id="PTHR30569:SF0">
    <property type="entry name" value="CYTOSINE PERMEASE"/>
    <property type="match status" value="1"/>
</dbReference>
<feature type="transmembrane region" description="Helical" evidence="6">
    <location>
        <begin position="147"/>
        <end position="165"/>
    </location>
</feature>
<feature type="transmembrane region" description="Helical" evidence="6">
    <location>
        <begin position="346"/>
        <end position="365"/>
    </location>
</feature>
<feature type="transmembrane region" description="Helical" evidence="6">
    <location>
        <begin position="286"/>
        <end position="307"/>
    </location>
</feature>
<evidence type="ECO:0000313" key="7">
    <source>
        <dbReference type="EMBL" id="OOF58271.1"/>
    </source>
</evidence>
<organism evidence="7 8">
    <name type="scientific">Rodentibacter genomosp. 2</name>
    <dbReference type="NCBI Taxonomy" id="1908266"/>
    <lineage>
        <taxon>Bacteria</taxon>
        <taxon>Pseudomonadati</taxon>
        <taxon>Pseudomonadota</taxon>
        <taxon>Gammaproteobacteria</taxon>
        <taxon>Pasteurellales</taxon>
        <taxon>Pasteurellaceae</taxon>
        <taxon>Rodentibacter</taxon>
    </lineage>
</organism>
<dbReference type="PANTHER" id="PTHR30569">
    <property type="entry name" value="CYTOSINE TRANSPORTER CODB"/>
    <property type="match status" value="1"/>
</dbReference>
<keyword evidence="8" id="KW-1185">Reference proteome</keyword>
<feature type="transmembrane region" description="Helical" evidence="6">
    <location>
        <begin position="38"/>
        <end position="60"/>
    </location>
</feature>
<dbReference type="AlphaFoldDB" id="A0A1V3JNB8"/>
<feature type="transmembrane region" description="Helical" evidence="6">
    <location>
        <begin position="242"/>
        <end position="265"/>
    </location>
</feature>
<comment type="similarity">
    <text evidence="2">Belongs to the purine-cytosine permease (2.A.39) family.</text>
</comment>
<proteinExistence type="inferred from homology"/>
<dbReference type="EMBL" id="MLHO01000015">
    <property type="protein sequence ID" value="OOF58271.1"/>
    <property type="molecule type" value="Genomic_DNA"/>
</dbReference>
<feature type="transmembrane region" description="Helical" evidence="6">
    <location>
        <begin position="177"/>
        <end position="195"/>
    </location>
</feature>
<dbReference type="NCBIfam" id="TIGR02358">
    <property type="entry name" value="thia_cytX"/>
    <property type="match status" value="1"/>
</dbReference>
<feature type="transmembrane region" description="Helical" evidence="6">
    <location>
        <begin position="371"/>
        <end position="388"/>
    </location>
</feature>
<evidence type="ECO:0000256" key="2">
    <source>
        <dbReference type="ARBA" id="ARBA00008974"/>
    </source>
</evidence>
<feature type="transmembrane region" description="Helical" evidence="6">
    <location>
        <begin position="216"/>
        <end position="236"/>
    </location>
</feature>
<feature type="transmembrane region" description="Helical" evidence="6">
    <location>
        <begin position="81"/>
        <end position="102"/>
    </location>
</feature>
<protein>
    <submittedName>
        <fullName evidence="7">Cytosine permease</fullName>
    </submittedName>
</protein>
<comment type="subcellular location">
    <subcellularLocation>
        <location evidence="1">Membrane</location>
        <topology evidence="1">Multi-pass membrane protein</topology>
    </subcellularLocation>
</comment>
<dbReference type="OrthoDB" id="5444231at2"/>
<feature type="transmembrane region" description="Helical" evidence="6">
    <location>
        <begin position="117"/>
        <end position="135"/>
    </location>
</feature>
<reference evidence="7 8" key="1">
    <citation type="submission" date="2016-10" db="EMBL/GenBank/DDBJ databases">
        <title>Rodentibacter gen. nov. and new species.</title>
        <authorList>
            <person name="Christensen H."/>
        </authorList>
    </citation>
    <scope>NUCLEOTIDE SEQUENCE [LARGE SCALE GENOMIC DNA]</scope>
    <source>
        <strain evidence="7 8">1996246016</strain>
    </source>
</reference>